<accession>A0A8J2T557</accession>
<dbReference type="InterPro" id="IPR005225">
    <property type="entry name" value="Small_GTP-bd"/>
</dbReference>
<dbReference type="SUPFAM" id="SSF52540">
    <property type="entry name" value="P-loop containing nucleoside triphosphate hydrolases"/>
    <property type="match status" value="1"/>
</dbReference>
<keyword evidence="4" id="KW-1185">Reference proteome</keyword>
<reference evidence="4" key="1">
    <citation type="journal article" date="2013" name="Genome Announc.">
        <title>Genome sequence of the food spoilage yeast Zygosaccharomyces bailii CLIB 213(T).</title>
        <authorList>
            <person name="Galeote V."/>
            <person name="Bigey F."/>
            <person name="Devillers H."/>
            <person name="Neuveglise C."/>
            <person name="Dequin S."/>
        </authorList>
    </citation>
    <scope>NUCLEOTIDE SEQUENCE [LARGE SCALE GENOMIC DNA]</scope>
    <source>
        <strain evidence="4">CLIB 213 / ATCC 58445 / CBS 680 / CCRC 21525 / NBRC 1098 / NCYC 1416 / NRRL Y-2227</strain>
    </source>
</reference>
<evidence type="ECO:0000256" key="2">
    <source>
        <dbReference type="ARBA" id="ARBA00023134"/>
    </source>
</evidence>
<name>A0A8J2T557_ZYGB2</name>
<dbReference type="PROSITE" id="PS51421">
    <property type="entry name" value="RAS"/>
    <property type="match status" value="1"/>
</dbReference>
<keyword evidence="1" id="KW-0547">Nucleotide-binding</keyword>
<evidence type="ECO:0000256" key="1">
    <source>
        <dbReference type="ARBA" id="ARBA00022741"/>
    </source>
</evidence>
<proteinExistence type="predicted"/>
<dbReference type="SMART" id="SM00173">
    <property type="entry name" value="RAS"/>
    <property type="match status" value="1"/>
</dbReference>
<dbReference type="PANTHER" id="PTHR24073">
    <property type="entry name" value="DRAB5-RELATED"/>
    <property type="match status" value="1"/>
</dbReference>
<keyword evidence="2" id="KW-0342">GTP-binding</keyword>
<dbReference type="PROSITE" id="PS51419">
    <property type="entry name" value="RAB"/>
    <property type="match status" value="1"/>
</dbReference>
<dbReference type="Gene3D" id="3.40.50.300">
    <property type="entry name" value="P-loop containing nucleotide triphosphate hydrolases"/>
    <property type="match status" value="1"/>
</dbReference>
<dbReference type="Proteomes" id="UP000019375">
    <property type="component" value="Unassembled WGS sequence"/>
</dbReference>
<dbReference type="InterPro" id="IPR001806">
    <property type="entry name" value="Small_GTPase"/>
</dbReference>
<dbReference type="PRINTS" id="PR00449">
    <property type="entry name" value="RASTRNSFRMNG"/>
</dbReference>
<dbReference type="SMART" id="SM00175">
    <property type="entry name" value="RAB"/>
    <property type="match status" value="1"/>
</dbReference>
<gene>
    <name evidence="3" type="ORF">BN860_10000g</name>
</gene>
<dbReference type="PROSITE" id="PS51417">
    <property type="entry name" value="ARF"/>
    <property type="match status" value="1"/>
</dbReference>
<dbReference type="OrthoDB" id="63533at2759"/>
<dbReference type="FunFam" id="3.40.50.300:FF:000808">
    <property type="entry name" value="Small GTP-binding protein, putative"/>
    <property type="match status" value="1"/>
</dbReference>
<sequence>MASVESQEHALQVLGAFTKILRPFNMTIVETHIANLKLVLLGESSVGKTSIVTRYTTGNYQKTNATIGAAFFTKTINLSVENGVLKKVNMEIWDTAGQERYRSLTPIYYRNADAALVVFDVTKPDSLRKAQSWIDELHEYCNNDRPEENIHVIVVGNKVDLDHEPLDNNTDHEFVLVSAKTGEGVIELFDKLAEDVVPEKFVKQEDVEDTVVDPFKISRKQSCSC</sequence>
<dbReference type="AlphaFoldDB" id="A0A8J2T557"/>
<dbReference type="GO" id="GO:0003924">
    <property type="term" value="F:GTPase activity"/>
    <property type="evidence" value="ECO:0007669"/>
    <property type="project" value="InterPro"/>
</dbReference>
<dbReference type="SMART" id="SM00177">
    <property type="entry name" value="ARF"/>
    <property type="match status" value="1"/>
</dbReference>
<evidence type="ECO:0000313" key="3">
    <source>
        <dbReference type="EMBL" id="CDF88427.1"/>
    </source>
</evidence>
<dbReference type="GO" id="GO:0005525">
    <property type="term" value="F:GTP binding"/>
    <property type="evidence" value="ECO:0007669"/>
    <property type="project" value="UniProtKB-KW"/>
</dbReference>
<dbReference type="NCBIfam" id="TIGR00231">
    <property type="entry name" value="small_GTP"/>
    <property type="match status" value="1"/>
</dbReference>
<dbReference type="InterPro" id="IPR027417">
    <property type="entry name" value="P-loop_NTPase"/>
</dbReference>
<dbReference type="SMART" id="SM00174">
    <property type="entry name" value="RHO"/>
    <property type="match status" value="1"/>
</dbReference>
<dbReference type="Pfam" id="PF00071">
    <property type="entry name" value="Ras"/>
    <property type="match status" value="1"/>
</dbReference>
<evidence type="ECO:0000313" key="4">
    <source>
        <dbReference type="Proteomes" id="UP000019375"/>
    </source>
</evidence>
<protein>
    <submittedName>
        <fullName evidence="3">BN860_10000g1_1</fullName>
    </submittedName>
</protein>
<organism evidence="3 4">
    <name type="scientific">Zygosaccharomyces bailii (strain CLIB 213 / ATCC 58445 / CBS 680 / BCRC 21525 / NBRC 1098 / NCYC 1416 / NRRL Y-2227)</name>
    <dbReference type="NCBI Taxonomy" id="1333698"/>
    <lineage>
        <taxon>Eukaryota</taxon>
        <taxon>Fungi</taxon>
        <taxon>Dikarya</taxon>
        <taxon>Ascomycota</taxon>
        <taxon>Saccharomycotina</taxon>
        <taxon>Saccharomycetes</taxon>
        <taxon>Saccharomycetales</taxon>
        <taxon>Saccharomycetaceae</taxon>
        <taxon>Zygosaccharomyces</taxon>
    </lineage>
</organism>
<dbReference type="PROSITE" id="PS51420">
    <property type="entry name" value="RHO"/>
    <property type="match status" value="1"/>
</dbReference>
<dbReference type="EMBL" id="HG316455">
    <property type="protein sequence ID" value="CDF88427.1"/>
    <property type="molecule type" value="Genomic_DNA"/>
</dbReference>